<dbReference type="CDD" id="cd22157">
    <property type="entry name" value="F-box_AtFBW1-like"/>
    <property type="match status" value="1"/>
</dbReference>
<dbReference type="InterPro" id="IPR013187">
    <property type="entry name" value="F-box-assoc_dom_typ3"/>
</dbReference>
<dbReference type="Pfam" id="PF00646">
    <property type="entry name" value="F-box"/>
    <property type="match status" value="1"/>
</dbReference>
<dbReference type="AlphaFoldDB" id="A0A6L2MTE4"/>
<dbReference type="PANTHER" id="PTHR31672">
    <property type="entry name" value="BNACNNG10540D PROTEIN"/>
    <property type="match status" value="1"/>
</dbReference>
<dbReference type="PANTHER" id="PTHR31672:SF13">
    <property type="entry name" value="F-BOX PROTEIN CPR30-LIKE"/>
    <property type="match status" value="1"/>
</dbReference>
<dbReference type="Gene3D" id="1.20.1280.50">
    <property type="match status" value="1"/>
</dbReference>
<protein>
    <recommendedName>
        <fullName evidence="1">F-box domain-containing protein</fullName>
    </recommendedName>
</protein>
<gene>
    <name evidence="2" type="ORF">Tci_048627</name>
</gene>
<accession>A0A6L2MTE4</accession>
<proteinExistence type="predicted"/>
<comment type="caution">
    <text evidence="2">The sequence shown here is derived from an EMBL/GenBank/DDBJ whole genome shotgun (WGS) entry which is preliminary data.</text>
</comment>
<dbReference type="InterPro" id="IPR050796">
    <property type="entry name" value="SCF_F-box_component"/>
</dbReference>
<evidence type="ECO:0000259" key="1">
    <source>
        <dbReference type="SMART" id="SM00256"/>
    </source>
</evidence>
<dbReference type="InterPro" id="IPR036047">
    <property type="entry name" value="F-box-like_dom_sf"/>
</dbReference>
<reference evidence="2" key="1">
    <citation type="journal article" date="2019" name="Sci. Rep.">
        <title>Draft genome of Tanacetum cinerariifolium, the natural source of mosquito coil.</title>
        <authorList>
            <person name="Yamashiro T."/>
            <person name="Shiraishi A."/>
            <person name="Satake H."/>
            <person name="Nakayama K."/>
        </authorList>
    </citation>
    <scope>NUCLEOTIDE SEQUENCE</scope>
</reference>
<dbReference type="SMART" id="SM00256">
    <property type="entry name" value="FBOX"/>
    <property type="match status" value="1"/>
</dbReference>
<dbReference type="InterPro" id="IPR001810">
    <property type="entry name" value="F-box_dom"/>
</dbReference>
<organism evidence="2">
    <name type="scientific">Tanacetum cinerariifolium</name>
    <name type="common">Dalmatian daisy</name>
    <name type="synonym">Chrysanthemum cinerariifolium</name>
    <dbReference type="NCBI Taxonomy" id="118510"/>
    <lineage>
        <taxon>Eukaryota</taxon>
        <taxon>Viridiplantae</taxon>
        <taxon>Streptophyta</taxon>
        <taxon>Embryophyta</taxon>
        <taxon>Tracheophyta</taxon>
        <taxon>Spermatophyta</taxon>
        <taxon>Magnoliopsida</taxon>
        <taxon>eudicotyledons</taxon>
        <taxon>Gunneridae</taxon>
        <taxon>Pentapetalae</taxon>
        <taxon>asterids</taxon>
        <taxon>campanulids</taxon>
        <taxon>Asterales</taxon>
        <taxon>Asteraceae</taxon>
        <taxon>Asteroideae</taxon>
        <taxon>Anthemideae</taxon>
        <taxon>Anthemidinae</taxon>
        <taxon>Tanacetum</taxon>
    </lineage>
</organism>
<evidence type="ECO:0000313" key="2">
    <source>
        <dbReference type="EMBL" id="GEU76649.1"/>
    </source>
</evidence>
<dbReference type="Pfam" id="PF08268">
    <property type="entry name" value="FBA_3"/>
    <property type="match status" value="1"/>
</dbReference>
<dbReference type="SUPFAM" id="SSF81383">
    <property type="entry name" value="F-box domain"/>
    <property type="match status" value="1"/>
</dbReference>
<feature type="domain" description="F-box" evidence="1">
    <location>
        <begin position="4"/>
        <end position="44"/>
    </location>
</feature>
<dbReference type="EMBL" id="BKCJ010007321">
    <property type="protein sequence ID" value="GEU76649.1"/>
    <property type="molecule type" value="Genomic_DNA"/>
</dbReference>
<sequence length="349" mass="38881">MEKVSDDISGEILIRLPAKSIGRLRCVCKRWNTLLCEPNFIKSHLHRCSINNNKDEEVLLVFNRGFLPKAHPCASPDIELTNFVNLTVNFPSEEAQIHSTVIGSANGLICFSVGFFDDSVIHIWNPSISALLTVPPYAIPVPSDSPNVHYNFRFGFDPENDDYKIVKLIRADDEWLQVEVSIDGHDGHLHWLCFNDDLEIHTIVAFHLAAESFTEISLPDPIAAADYDNLHTWFDLGVFSGMLCVISSTRGVGDCGCEVWVMDGSSWVETGFSHSHIGGITPCGFTFKNNFLYQDCNQVLHLYDSAANKVKPFHKVTPNLSSITDIIIIPYAESLVWVTPPTPAPATTH</sequence>
<name>A0A6L2MTE4_TANCI</name>